<evidence type="ECO:0000256" key="2">
    <source>
        <dbReference type="ARBA" id="ARBA00022741"/>
    </source>
</evidence>
<dbReference type="PROSITE" id="PS50828">
    <property type="entry name" value="SMR"/>
    <property type="match status" value="1"/>
</dbReference>
<proteinExistence type="inferred from homology"/>
<keyword evidence="2 7" id="KW-0547">Nucleotide-binding</keyword>
<dbReference type="HAMAP" id="MF_00092">
    <property type="entry name" value="MutS2"/>
    <property type="match status" value="1"/>
</dbReference>
<dbReference type="EC" id="3.1.-.-" evidence="7"/>
<dbReference type="STRING" id="454171.CP488_02278"/>
<dbReference type="FunFam" id="3.40.50.300:FF:000830">
    <property type="entry name" value="Endonuclease MutS2"/>
    <property type="match status" value="1"/>
</dbReference>
<dbReference type="InterPro" id="IPR027417">
    <property type="entry name" value="P-loop_NTPase"/>
</dbReference>
<evidence type="ECO:0000256" key="7">
    <source>
        <dbReference type="HAMAP-Rule" id="MF_00092"/>
    </source>
</evidence>
<dbReference type="SUPFAM" id="SSF52540">
    <property type="entry name" value="P-loop containing nucleoside triphosphate hydrolases"/>
    <property type="match status" value="1"/>
</dbReference>
<dbReference type="eggNOG" id="COG1193">
    <property type="taxonomic scope" value="Bacteria"/>
</dbReference>
<dbReference type="GO" id="GO:0043023">
    <property type="term" value="F:ribosomal large subunit binding"/>
    <property type="evidence" value="ECO:0007669"/>
    <property type="project" value="UniProtKB-UniRule"/>
</dbReference>
<evidence type="ECO:0000256" key="5">
    <source>
        <dbReference type="ARBA" id="ARBA00022884"/>
    </source>
</evidence>
<dbReference type="FunCoup" id="S0EZA7">
    <property type="interactions" value="102"/>
</dbReference>
<evidence type="ECO:0000256" key="4">
    <source>
        <dbReference type="ARBA" id="ARBA00022840"/>
    </source>
</evidence>
<evidence type="ECO:0000256" key="1">
    <source>
        <dbReference type="ARBA" id="ARBA00022730"/>
    </source>
</evidence>
<dbReference type="Proteomes" id="UP000014227">
    <property type="component" value="Chromosome I"/>
</dbReference>
<dbReference type="PATRIC" id="fig|1303518.3.peg.1873"/>
<dbReference type="NCBIfam" id="TIGR01069">
    <property type="entry name" value="mutS2"/>
    <property type="match status" value="1"/>
</dbReference>
<dbReference type="GO" id="GO:0030983">
    <property type="term" value="F:mismatched DNA binding"/>
    <property type="evidence" value="ECO:0007669"/>
    <property type="project" value="InterPro"/>
</dbReference>
<sequence>MIDQHALQVLEYPKIRDRLAAHTSNAVGRDFALELEPLSYPETVVRRLQETREARWLRDTTSGLPLGGIFDVREALERARLQVRLTGKELVDIRSTIVAAHRLRAFLLDRRENVPLLAEMAANLPLFPHIDSRIEAALTETGEVRDTASTELARIRHQMRVTHNRLMDRLQSIVTSERYRPFLQDSIITLREGRYCLPVKAEHARAFGGIVHDTSQSGATVFIEPEVTISLGNELKQLSLEEEHEVDRILRELSRMVGDRHTELQRMISILGHLDLVHAKAILAEEMRAIEPRLNRRGVVKLRKARHPLLTGNVVPIDFEIGERCTVVLITGPNTGGKTVTLKTIGLLTLMTLAGLQIPAEEGTEIALFEQVFADIGDEQDIQQNLSTFSAHLKNIVHILEHLVSNSLVLLDEIGAGTDPAEGAALAKAILEYLREREARVVATTHYGELKEYAFSTPGVENASVEFDRETLSPTYRVLQGVPGSSHAFTIAARLGLPEEILQQARASLSKREVEASQLIEQLEQSRRNAAIAEQAAMAARAEAERARAEYQERVRQVAEVQRTVRQQAQEEARRILSHASEKAENILKELQRLNRGARKGASARQKLKALREEVYAALEPAPIEPTEPAPAHHVYRRGDWVRIPALQLEAQVLEEPKNGEVVVQVGAMRATFPVDQLRPLTKAPTTQPSPTSHTTSSASEIALRKALQIAPELTLLAMRVDEALSLLERYLDDAYAAGLDKVRIIHGKGTGALRRAVHQFLTDHPLVASYRLGTAEEGGDGVTIVELKG</sequence>
<dbReference type="InterPro" id="IPR036187">
    <property type="entry name" value="DNA_mismatch_repair_MutS_sf"/>
</dbReference>
<keyword evidence="11" id="KW-1185">Reference proteome</keyword>
<dbReference type="EMBL" id="HF951689">
    <property type="protein sequence ID" value="CCW35626.1"/>
    <property type="molecule type" value="Genomic_DNA"/>
</dbReference>
<comment type="function">
    <text evidence="7">Acts as a ribosome collision sensor, splitting the ribosome into its 2 subunits. Detects stalled/collided 70S ribosomes which it binds and splits by an ATP-hydrolysis driven conformational change. Acts upstream of the ribosome quality control system (RQC), a ribosome-associated complex that mediates the extraction of incompletely synthesized nascent chains from stalled ribosomes and their subsequent degradation. Probably generates substrates for RQC.</text>
</comment>
<dbReference type="CDD" id="cd03280">
    <property type="entry name" value="ABC_MutS2"/>
    <property type="match status" value="1"/>
</dbReference>
<reference evidence="11" key="1">
    <citation type="submission" date="2013-03" db="EMBL/GenBank/DDBJ databases">
        <title>Genome sequence of Chthonomonas calidirosea, the first sequenced genome from the Armatimonadetes phylum (formally candidate division OP10).</title>
        <authorList>
            <person name="Lee K.C.Y."/>
            <person name="Morgan X.C."/>
            <person name="Dunfield P.F."/>
            <person name="Tamas I."/>
            <person name="Houghton K.M."/>
            <person name="Vyssotski M."/>
            <person name="Ryan J.L.J."/>
            <person name="Lagutin K."/>
            <person name="McDonald I.R."/>
            <person name="Stott M.B."/>
        </authorList>
    </citation>
    <scope>NUCLEOTIDE SEQUENCE [LARGE SCALE GENOMIC DNA]</scope>
    <source>
        <strain evidence="11">DSM 23976 / ICMP 18418 / T49</strain>
    </source>
</reference>
<keyword evidence="3 7" id="KW-0378">Hydrolase</keyword>
<evidence type="ECO:0000313" key="10">
    <source>
        <dbReference type="EMBL" id="CCW35626.1"/>
    </source>
</evidence>
<keyword evidence="1 7" id="KW-0699">rRNA-binding</keyword>
<dbReference type="Gene3D" id="3.40.50.300">
    <property type="entry name" value="P-loop containing nucleotide triphosphate hydrolases"/>
    <property type="match status" value="1"/>
</dbReference>
<dbReference type="InterPro" id="IPR005747">
    <property type="entry name" value="MutS2"/>
</dbReference>
<dbReference type="InterPro" id="IPR046893">
    <property type="entry name" value="MSSS"/>
</dbReference>
<name>S0EZA7_CHTCT</name>
<protein>
    <recommendedName>
        <fullName evidence="7">Endonuclease MutS2</fullName>
        <ecNumber evidence="7">3.1.-.-</ecNumber>
    </recommendedName>
    <alternativeName>
        <fullName evidence="7">Ribosome-associated protein quality control-upstream factor</fullName>
        <shortName evidence="7">RQC-upstream factor</shortName>
        <shortName evidence="7">RqcU</shortName>
        <ecNumber evidence="7">3.6.4.-</ecNumber>
    </alternativeName>
</protein>
<dbReference type="PIRSF" id="PIRSF005814">
    <property type="entry name" value="MutS_YshD"/>
    <property type="match status" value="1"/>
</dbReference>
<keyword evidence="7" id="KW-0540">Nuclease</keyword>
<dbReference type="InterPro" id="IPR045076">
    <property type="entry name" value="MutS"/>
</dbReference>
<dbReference type="RefSeq" id="WP_016483153.1">
    <property type="nucleotide sequence ID" value="NC_021487.1"/>
</dbReference>
<dbReference type="GO" id="GO:0004519">
    <property type="term" value="F:endonuclease activity"/>
    <property type="evidence" value="ECO:0007669"/>
    <property type="project" value="UniProtKB-UniRule"/>
</dbReference>
<keyword evidence="5 7" id="KW-0694">RNA-binding</keyword>
<feature type="domain" description="Smr" evidence="9">
    <location>
        <begin position="719"/>
        <end position="789"/>
    </location>
</feature>
<dbReference type="Pfam" id="PF00488">
    <property type="entry name" value="MutS_V"/>
    <property type="match status" value="1"/>
</dbReference>
<evidence type="ECO:0000256" key="3">
    <source>
        <dbReference type="ARBA" id="ARBA00022801"/>
    </source>
</evidence>
<feature type="binding site" evidence="7">
    <location>
        <begin position="332"/>
        <end position="339"/>
    </location>
    <ligand>
        <name>ATP</name>
        <dbReference type="ChEBI" id="CHEBI:30616"/>
    </ligand>
</feature>
<comment type="similarity">
    <text evidence="7">Belongs to the DNA mismatch repair MutS family. MutS2 subfamily.</text>
</comment>
<dbReference type="SUPFAM" id="SSF48334">
    <property type="entry name" value="DNA repair protein MutS, domain III"/>
    <property type="match status" value="1"/>
</dbReference>
<dbReference type="SUPFAM" id="SSF160443">
    <property type="entry name" value="SMR domain-like"/>
    <property type="match status" value="1"/>
</dbReference>
<dbReference type="PANTHER" id="PTHR48466:SF2">
    <property type="entry name" value="OS10G0509000 PROTEIN"/>
    <property type="match status" value="1"/>
</dbReference>
<comment type="function">
    <text evidence="7">Endonuclease that is involved in the suppression of homologous recombination and thus may have a key role in the control of bacterial genetic diversity.</text>
</comment>
<dbReference type="EC" id="3.6.4.-" evidence="7"/>
<keyword evidence="7" id="KW-0255">Endonuclease</keyword>
<dbReference type="PROSITE" id="PS00486">
    <property type="entry name" value="DNA_MISMATCH_REPAIR_2"/>
    <property type="match status" value="1"/>
</dbReference>
<dbReference type="GO" id="GO:0005524">
    <property type="term" value="F:ATP binding"/>
    <property type="evidence" value="ECO:0007669"/>
    <property type="project" value="UniProtKB-UniRule"/>
</dbReference>
<dbReference type="SMART" id="SM00463">
    <property type="entry name" value="SMR"/>
    <property type="match status" value="1"/>
</dbReference>
<dbReference type="Gene3D" id="3.30.1370.110">
    <property type="match status" value="1"/>
</dbReference>
<dbReference type="GO" id="GO:0006298">
    <property type="term" value="P:mismatch repair"/>
    <property type="evidence" value="ECO:0007669"/>
    <property type="project" value="InterPro"/>
</dbReference>
<dbReference type="HOGENOM" id="CLU_011252_2_1_0"/>
<dbReference type="GO" id="GO:0045910">
    <property type="term" value="P:negative regulation of DNA recombination"/>
    <property type="evidence" value="ECO:0007669"/>
    <property type="project" value="InterPro"/>
</dbReference>
<dbReference type="InterPro" id="IPR036063">
    <property type="entry name" value="Smr_dom_sf"/>
</dbReference>
<keyword evidence="8" id="KW-0175">Coiled coil</keyword>
<accession>S0EZA7</accession>
<evidence type="ECO:0000256" key="6">
    <source>
        <dbReference type="ARBA" id="ARBA00023125"/>
    </source>
</evidence>
<dbReference type="GO" id="GO:0072344">
    <property type="term" value="P:rescue of stalled ribosome"/>
    <property type="evidence" value="ECO:0007669"/>
    <property type="project" value="UniProtKB-UniRule"/>
</dbReference>
<keyword evidence="4 7" id="KW-0067">ATP-binding</keyword>
<dbReference type="GO" id="GO:0019843">
    <property type="term" value="F:rRNA binding"/>
    <property type="evidence" value="ECO:0007669"/>
    <property type="project" value="UniProtKB-UniRule"/>
</dbReference>
<dbReference type="GO" id="GO:0140664">
    <property type="term" value="F:ATP-dependent DNA damage sensor activity"/>
    <property type="evidence" value="ECO:0007669"/>
    <property type="project" value="InterPro"/>
</dbReference>
<dbReference type="InParanoid" id="S0EZA7"/>
<keyword evidence="6 7" id="KW-0238">DNA-binding</keyword>
<organism evidence="10 11">
    <name type="scientific">Chthonomonas calidirosea (strain DSM 23976 / ICMP 18418 / T49)</name>
    <dbReference type="NCBI Taxonomy" id="1303518"/>
    <lineage>
        <taxon>Bacteria</taxon>
        <taxon>Bacillati</taxon>
        <taxon>Armatimonadota</taxon>
        <taxon>Chthonomonadia</taxon>
        <taxon>Chthonomonadales</taxon>
        <taxon>Chthonomonadaceae</taxon>
        <taxon>Chthonomonas</taxon>
    </lineage>
</organism>
<dbReference type="Pfam" id="PF20297">
    <property type="entry name" value="MSSS"/>
    <property type="match status" value="1"/>
</dbReference>
<dbReference type="InterPro" id="IPR002625">
    <property type="entry name" value="Smr_dom"/>
</dbReference>
<dbReference type="Pfam" id="PF01713">
    <property type="entry name" value="Smr"/>
    <property type="match status" value="1"/>
</dbReference>
<evidence type="ECO:0000259" key="9">
    <source>
        <dbReference type="PROSITE" id="PS50828"/>
    </source>
</evidence>
<dbReference type="GO" id="GO:0016887">
    <property type="term" value="F:ATP hydrolysis activity"/>
    <property type="evidence" value="ECO:0007669"/>
    <property type="project" value="InterPro"/>
</dbReference>
<dbReference type="SMART" id="SM00534">
    <property type="entry name" value="MUTSac"/>
    <property type="match status" value="1"/>
</dbReference>
<dbReference type="OrthoDB" id="9808166at2"/>
<dbReference type="InterPro" id="IPR007696">
    <property type="entry name" value="DNA_mismatch_repair_MutS_core"/>
</dbReference>
<dbReference type="AlphaFoldDB" id="S0EZA7"/>
<evidence type="ECO:0000256" key="8">
    <source>
        <dbReference type="SAM" id="Coils"/>
    </source>
</evidence>
<dbReference type="KEGG" id="ccz:CCALI_01814"/>
<evidence type="ECO:0000313" key="11">
    <source>
        <dbReference type="Proteomes" id="UP000014227"/>
    </source>
</evidence>
<dbReference type="InterPro" id="IPR000432">
    <property type="entry name" value="DNA_mismatch_repair_MutS_C"/>
</dbReference>
<dbReference type="PANTHER" id="PTHR48466">
    <property type="entry name" value="OS10G0509000 PROTEIN-RELATED"/>
    <property type="match status" value="1"/>
</dbReference>
<feature type="coiled-coil region" evidence="8">
    <location>
        <begin position="502"/>
        <end position="597"/>
    </location>
</feature>
<dbReference type="SMART" id="SM00533">
    <property type="entry name" value="MUTSd"/>
    <property type="match status" value="1"/>
</dbReference>
<gene>
    <name evidence="7" type="primary">mutS2</name>
    <name evidence="7" type="synonym">rqcU</name>
    <name evidence="10" type="ORF">CCALI_01814</name>
</gene>
<comment type="subunit">
    <text evidence="7">Homodimer. Binds to stalled ribosomes, contacting rRNA.</text>
</comment>